<dbReference type="EMBL" id="QPJC01000008">
    <property type="protein sequence ID" value="RCW42829.1"/>
    <property type="molecule type" value="Genomic_DNA"/>
</dbReference>
<dbReference type="InterPro" id="IPR002575">
    <property type="entry name" value="Aminoglycoside_PTrfase"/>
</dbReference>
<proteinExistence type="predicted"/>
<feature type="domain" description="Aminoglycoside phosphotransferase" evidence="1">
    <location>
        <begin position="63"/>
        <end position="216"/>
    </location>
</feature>
<dbReference type="Pfam" id="PF01636">
    <property type="entry name" value="APH"/>
    <property type="match status" value="1"/>
</dbReference>
<gene>
    <name evidence="2" type="ORF">DFQ14_10885</name>
</gene>
<name>A0A368VM96_9ACTN</name>
<dbReference type="AlphaFoldDB" id="A0A368VM96"/>
<dbReference type="Proteomes" id="UP000253495">
    <property type="component" value="Unassembled WGS sequence"/>
</dbReference>
<evidence type="ECO:0000259" key="1">
    <source>
        <dbReference type="Pfam" id="PF01636"/>
    </source>
</evidence>
<comment type="caution">
    <text evidence="2">The sequence shown here is derived from an EMBL/GenBank/DDBJ whole genome shotgun (WGS) entry which is preliminary data.</text>
</comment>
<accession>A0A368VM96</accession>
<sequence>MQYLAGRTLGVPVPQTALTRVASSAVSATPEPPPPHVRAAFGARLEEPELLEGGIAWRCGQDGDVVLKPASSTAEAAWVAQTLDTLAPDEVRLAKPLRSTDGRWVVSGWSATRYIEGRPEPRHDEVVAMSLRLHTRTRSLPYPRFLDARQDIYALADRMAWGEVELPLQADKGGRLYGALAGSRREMQLRPQVVHGDLFGNVLFAGNAPPGLIDFTPYWRPAEWAAAVVVIDALAWGGSDPAIVERWSHLSEWPQVLLRALLFRLAVHALHPRATTASLGGLEYASQMVLEVL</sequence>
<dbReference type="NCBIfam" id="TIGR02569">
    <property type="entry name" value="TIGR02569_actnb"/>
    <property type="match status" value="1"/>
</dbReference>
<evidence type="ECO:0000313" key="2">
    <source>
        <dbReference type="EMBL" id="RCW42829.1"/>
    </source>
</evidence>
<dbReference type="OrthoDB" id="4427130at2"/>
<dbReference type="InterPro" id="IPR013402">
    <property type="entry name" value="CHP02569"/>
</dbReference>
<keyword evidence="3" id="KW-1185">Reference proteome</keyword>
<dbReference type="SUPFAM" id="SSF56112">
    <property type="entry name" value="Protein kinase-like (PK-like)"/>
    <property type="match status" value="1"/>
</dbReference>
<organism evidence="2 3">
    <name type="scientific">Halopolyspora algeriensis</name>
    <dbReference type="NCBI Taxonomy" id="1500506"/>
    <lineage>
        <taxon>Bacteria</taxon>
        <taxon>Bacillati</taxon>
        <taxon>Actinomycetota</taxon>
        <taxon>Actinomycetes</taxon>
        <taxon>Actinomycetes incertae sedis</taxon>
        <taxon>Halopolyspora</taxon>
    </lineage>
</organism>
<reference evidence="2 3" key="1">
    <citation type="submission" date="2018-07" db="EMBL/GenBank/DDBJ databases">
        <title>Genomic Encyclopedia of Type Strains, Phase III (KMG-III): the genomes of soil and plant-associated and newly described type strains.</title>
        <authorList>
            <person name="Whitman W."/>
        </authorList>
    </citation>
    <scope>NUCLEOTIDE SEQUENCE [LARGE SCALE GENOMIC DNA]</scope>
    <source>
        <strain evidence="2 3">CECT 8575</strain>
    </source>
</reference>
<dbReference type="InterPro" id="IPR011009">
    <property type="entry name" value="Kinase-like_dom_sf"/>
</dbReference>
<protein>
    <submittedName>
        <fullName evidence="2">Uncharacterized protein (TIGR02569 family)</fullName>
    </submittedName>
</protein>
<evidence type="ECO:0000313" key="3">
    <source>
        <dbReference type="Proteomes" id="UP000253495"/>
    </source>
</evidence>